<organism evidence="1 2">
    <name type="scientific">Sphingomonas ginsenosidimutans</name>
    <dbReference type="NCBI Taxonomy" id="862134"/>
    <lineage>
        <taxon>Bacteria</taxon>
        <taxon>Pseudomonadati</taxon>
        <taxon>Pseudomonadota</taxon>
        <taxon>Alphaproteobacteria</taxon>
        <taxon>Sphingomonadales</taxon>
        <taxon>Sphingomonadaceae</taxon>
        <taxon>Sphingomonas</taxon>
    </lineage>
</organism>
<accession>A0A2A4HX35</accession>
<protein>
    <submittedName>
        <fullName evidence="1">Uncharacterized protein</fullName>
    </submittedName>
</protein>
<dbReference type="Gene3D" id="3.30.1490.190">
    <property type="match status" value="1"/>
</dbReference>
<dbReference type="AlphaFoldDB" id="A0A2A4HX35"/>
<comment type="caution">
    <text evidence="1">The sequence shown here is derived from an EMBL/GenBank/DDBJ whole genome shotgun (WGS) entry which is preliminary data.</text>
</comment>
<reference evidence="1 2" key="1">
    <citation type="submission" date="2017-09" db="EMBL/GenBank/DDBJ databases">
        <title>Sphingomonas ginsenosidimutans KACC 14949, whole genome shotgun sequence.</title>
        <authorList>
            <person name="Feng G."/>
            <person name="Zhu H."/>
        </authorList>
    </citation>
    <scope>NUCLEOTIDE SEQUENCE [LARGE SCALE GENOMIC DNA]</scope>
    <source>
        <strain evidence="1 2">KACC 14949</strain>
    </source>
</reference>
<dbReference type="Proteomes" id="UP000218784">
    <property type="component" value="Unassembled WGS sequence"/>
</dbReference>
<keyword evidence="2" id="KW-1185">Reference proteome</keyword>
<sequence length="77" mass="8173">MVGQGRVLRIEMLGAYVTRPPTADLCLVCLECHAVQLIENPALRVIYTDAIGRRFRLAATPVEAGGLCATCADAASV</sequence>
<gene>
    <name evidence="1" type="ORF">COA17_12285</name>
</gene>
<dbReference type="InterPro" id="IPR043135">
    <property type="entry name" value="Fur_C"/>
</dbReference>
<name>A0A2A4HX35_9SPHN</name>
<evidence type="ECO:0000313" key="1">
    <source>
        <dbReference type="EMBL" id="PCG08459.1"/>
    </source>
</evidence>
<proteinExistence type="predicted"/>
<dbReference type="EMBL" id="NWVD01000005">
    <property type="protein sequence ID" value="PCG08459.1"/>
    <property type="molecule type" value="Genomic_DNA"/>
</dbReference>
<evidence type="ECO:0000313" key="2">
    <source>
        <dbReference type="Proteomes" id="UP000218784"/>
    </source>
</evidence>